<proteinExistence type="predicted"/>
<dbReference type="AlphaFoldDB" id="A0A930L8V4"/>
<feature type="transmembrane region" description="Helical" evidence="1">
    <location>
        <begin position="36"/>
        <end position="54"/>
    </location>
</feature>
<feature type="transmembrane region" description="Helical" evidence="1">
    <location>
        <begin position="128"/>
        <end position="147"/>
    </location>
</feature>
<keyword evidence="1" id="KW-0812">Transmembrane</keyword>
<protein>
    <submittedName>
        <fullName evidence="2">Pentapeptide repeat-containing protein</fullName>
    </submittedName>
</protein>
<gene>
    <name evidence="2" type="ORF">HXO58_06990</name>
</gene>
<reference evidence="2" key="1">
    <citation type="submission" date="2020-04" db="EMBL/GenBank/DDBJ databases">
        <title>Deep metagenomics examines the oral microbiome during advanced dental caries in children, revealing novel taxa and co-occurrences with host molecules.</title>
        <authorList>
            <person name="Baker J.L."/>
            <person name="Morton J.T."/>
            <person name="Dinis M."/>
            <person name="Alvarez R."/>
            <person name="Tran N.C."/>
            <person name="Knight R."/>
            <person name="Edlund A."/>
        </authorList>
    </citation>
    <scope>NUCLEOTIDE SEQUENCE</scope>
    <source>
        <strain evidence="2">JCVI_29_bin.11</strain>
    </source>
</reference>
<evidence type="ECO:0000313" key="3">
    <source>
        <dbReference type="Proteomes" id="UP000713964"/>
    </source>
</evidence>
<dbReference type="EMBL" id="JABZXL010000019">
    <property type="protein sequence ID" value="MBF1659563.1"/>
    <property type="molecule type" value="Genomic_DNA"/>
</dbReference>
<organism evidence="2 3">
    <name type="scientific">Rothia mucilaginosa</name>
    <dbReference type="NCBI Taxonomy" id="43675"/>
    <lineage>
        <taxon>Bacteria</taxon>
        <taxon>Bacillati</taxon>
        <taxon>Actinomycetota</taxon>
        <taxon>Actinomycetes</taxon>
        <taxon>Micrococcales</taxon>
        <taxon>Micrococcaceae</taxon>
        <taxon>Rothia</taxon>
    </lineage>
</organism>
<dbReference type="Pfam" id="PF13576">
    <property type="entry name" value="Pentapeptide_3"/>
    <property type="match status" value="1"/>
</dbReference>
<dbReference type="Proteomes" id="UP000713964">
    <property type="component" value="Unassembled WGS sequence"/>
</dbReference>
<keyword evidence="1" id="KW-0472">Membrane</keyword>
<comment type="caution">
    <text evidence="2">The sequence shown here is derived from an EMBL/GenBank/DDBJ whole genome shotgun (WGS) entry which is preliminary data.</text>
</comment>
<name>A0A930L8V4_9MICC</name>
<accession>A0A930L8V4</accession>
<keyword evidence="1" id="KW-1133">Transmembrane helix</keyword>
<evidence type="ECO:0000256" key="1">
    <source>
        <dbReference type="SAM" id="Phobius"/>
    </source>
</evidence>
<feature type="transmembrane region" description="Helical" evidence="1">
    <location>
        <begin position="95"/>
        <end position="116"/>
    </location>
</feature>
<dbReference type="InterPro" id="IPR001646">
    <property type="entry name" value="5peptide_repeat"/>
</dbReference>
<evidence type="ECO:0000313" key="2">
    <source>
        <dbReference type="EMBL" id="MBF1659563.1"/>
    </source>
</evidence>
<sequence length="706" mass="80215">MPLSPIQPKPDATPPDTNDEKATIHNFLANKSCVNWTLFAVVLIFTGAAIYFYIQAQNISHEHLNKTQQLLQEIKEGRDATNETIKEIDSLRNTFSIYGLRLILSLIILVSCFSKPIMKLLNEYPQRVFVSTIALGGILAFSIPQYLYSFKYIGETKDITTSLLTVTGGILAVFTLLKTHQKNETDEKKFEYEKIVHDEQKKGREEDAREQKRQFNKTIKQESYKFYKERIRQVHAERRSRYTKAIEQLADDKGPIRLGGVHSLVGLIDEWLNDNDITDETRMKEGQVIINNLCSYIRSPFIFAENREIIEKTSTLQVYPGNLNEDKAKLREEQEIRQTIFSEISVRLANLTENSSTDKYWIKFNYNFSKSNIFYNLNELTFCNPNFSNTEFNGPANFTGSRFLGKALFKNAIFNSEAYMSDSKSAKTIFEGDADFTGSFFKGKATFKNATFNSLAHFSDFDSAKTTFESEVDFTGASFIGDAIFRNTTFTLAATFSSEYSSRTSFEAGSDFSLSIFSHNANFSNVDFHQYSNFELTSFGGLAKFVKTNFYGPATFSIWGGPQYSQDYSFSEDAYFTDAYFKEGASFTERYFEKSAVFRNAIFEGPAYFAEGKITNSGIFKNAIFKDSSRFILYNFGTYTDFKDAQFSADKAHEFGRTQNIVLGSVPIGIGIKWPQNPIPTGSCYGFFCSWASKPKCFITISGPAK</sequence>